<comment type="pathway">
    <text evidence="1">Cofactor biosynthesis; molybdopterin biosynthesis.</text>
</comment>
<evidence type="ECO:0000313" key="12">
    <source>
        <dbReference type="EMBL" id="SOU92569.1"/>
    </source>
</evidence>
<protein>
    <recommendedName>
        <fullName evidence="4">Molybdopterin synthase catalytic subunit</fullName>
        <ecNumber evidence="3">2.8.1.12</ecNumber>
    </recommendedName>
    <alternativeName>
        <fullName evidence="9">MPT synthase subunit 2</fullName>
    </alternativeName>
    <alternativeName>
        <fullName evidence="7">Molybdenum cofactor biosynthesis protein E</fullName>
    </alternativeName>
    <alternativeName>
        <fullName evidence="8">Molybdopterin-converting factor large subunit</fullName>
    </alternativeName>
    <alternativeName>
        <fullName evidence="10">Molybdopterin-converting factor subunit 2</fullName>
    </alternativeName>
</protein>
<keyword evidence="12" id="KW-0808">Transferase</keyword>
<evidence type="ECO:0000256" key="10">
    <source>
        <dbReference type="ARBA" id="ARBA00032474"/>
    </source>
</evidence>
<proteinExistence type="inferred from homology"/>
<evidence type="ECO:0000256" key="3">
    <source>
        <dbReference type="ARBA" id="ARBA00011950"/>
    </source>
</evidence>
<dbReference type="GO" id="GO:0006777">
    <property type="term" value="P:Mo-molybdopterin cofactor biosynthetic process"/>
    <property type="evidence" value="ECO:0007669"/>
    <property type="project" value="UniProtKB-KW"/>
</dbReference>
<comment type="subunit">
    <text evidence="6">Heterotetramer of 2 MoaD subunits and 2 MoaE subunits. Also stable as homodimer. The enzyme changes between these two forms during catalysis.</text>
</comment>
<evidence type="ECO:0000256" key="8">
    <source>
        <dbReference type="ARBA" id="ARBA00030407"/>
    </source>
</evidence>
<keyword evidence="5" id="KW-0501">Molybdenum cofactor biosynthesis</keyword>
<dbReference type="GO" id="GO:0030366">
    <property type="term" value="F:molybdopterin synthase activity"/>
    <property type="evidence" value="ECO:0007669"/>
    <property type="project" value="UniProtKB-EC"/>
</dbReference>
<dbReference type="RefSeq" id="WP_099590496.1">
    <property type="nucleotide sequence ID" value="NZ_OBMB01000001.1"/>
</dbReference>
<evidence type="ECO:0000256" key="4">
    <source>
        <dbReference type="ARBA" id="ARBA00013858"/>
    </source>
</evidence>
<dbReference type="OrthoDB" id="9803224at2"/>
<evidence type="ECO:0000256" key="9">
    <source>
        <dbReference type="ARBA" id="ARBA00030781"/>
    </source>
</evidence>
<dbReference type="Gene3D" id="3.90.1170.40">
    <property type="entry name" value="Molybdopterin biosynthesis MoaE subunit"/>
    <property type="match status" value="1"/>
</dbReference>
<dbReference type="PANTHER" id="PTHR23404">
    <property type="entry name" value="MOLYBDOPTERIN SYNTHASE RELATED"/>
    <property type="match status" value="1"/>
</dbReference>
<comment type="similarity">
    <text evidence="2">Belongs to the MoaE family.</text>
</comment>
<evidence type="ECO:0000256" key="5">
    <source>
        <dbReference type="ARBA" id="ARBA00023150"/>
    </source>
</evidence>
<gene>
    <name evidence="12" type="ORF">LFTS_01196</name>
</gene>
<reference evidence="12" key="1">
    <citation type="submission" date="2017-12" db="EMBL/GenBank/DDBJ databases">
        <authorList>
            <consortium name="SysMetEx"/>
        </authorList>
    </citation>
    <scope>NUCLEOTIDE SEQUENCE</scope>
    <source>
        <strain evidence="12">Pb_238</strain>
    </source>
</reference>
<name>A0A2I2MFT2_9BACT</name>
<organism evidence="12">
    <name type="scientific">Leptospirillum ferriphilum</name>
    <dbReference type="NCBI Taxonomy" id="178606"/>
    <lineage>
        <taxon>Bacteria</taxon>
        <taxon>Pseudomonadati</taxon>
        <taxon>Nitrospirota</taxon>
        <taxon>Nitrospiria</taxon>
        <taxon>Nitrospirales</taxon>
        <taxon>Nitrospiraceae</taxon>
        <taxon>Leptospirillum</taxon>
    </lineage>
</organism>
<dbReference type="SUPFAM" id="SSF54690">
    <property type="entry name" value="Molybdopterin synthase subunit MoaE"/>
    <property type="match status" value="1"/>
</dbReference>
<dbReference type="InterPro" id="IPR036563">
    <property type="entry name" value="MoaE_sf"/>
</dbReference>
<evidence type="ECO:0000256" key="6">
    <source>
        <dbReference type="ARBA" id="ARBA00026066"/>
    </source>
</evidence>
<evidence type="ECO:0000256" key="2">
    <source>
        <dbReference type="ARBA" id="ARBA00005426"/>
    </source>
</evidence>
<accession>A0A2I2MFT2</accession>
<evidence type="ECO:0000256" key="7">
    <source>
        <dbReference type="ARBA" id="ARBA00029745"/>
    </source>
</evidence>
<sequence length="150" mass="16912">MGFFHSLLDVETLRARLEHDGAGGIAIFEGRVRNTHLGHPVLFLEYEAYQPLAQREMEGILREIRQSHGILRAIWAHRLGRVEKGEVAVWVGVAAVHRAEAFAACMETIRAIKHRLPIWKKEHYADRDSRWIACSEESDGKGCGSTGTRA</sequence>
<dbReference type="EC" id="2.8.1.12" evidence="3"/>
<dbReference type="CDD" id="cd00756">
    <property type="entry name" value="MoaE"/>
    <property type="match status" value="1"/>
</dbReference>
<comment type="catalytic activity">
    <reaction evidence="11">
        <text>2 [molybdopterin-synthase sulfur-carrier protein]-C-terminal-Gly-aminoethanethioate + cyclic pyranopterin phosphate + H2O = molybdopterin + 2 [molybdopterin-synthase sulfur-carrier protein]-C-terminal Gly-Gly + 2 H(+)</text>
        <dbReference type="Rhea" id="RHEA:26333"/>
        <dbReference type="Rhea" id="RHEA-COMP:12202"/>
        <dbReference type="Rhea" id="RHEA-COMP:19907"/>
        <dbReference type="ChEBI" id="CHEBI:15377"/>
        <dbReference type="ChEBI" id="CHEBI:15378"/>
        <dbReference type="ChEBI" id="CHEBI:58698"/>
        <dbReference type="ChEBI" id="CHEBI:59648"/>
        <dbReference type="ChEBI" id="CHEBI:90778"/>
        <dbReference type="ChEBI" id="CHEBI:232372"/>
        <dbReference type="EC" id="2.8.1.12"/>
    </reaction>
</comment>
<evidence type="ECO:0000256" key="11">
    <source>
        <dbReference type="ARBA" id="ARBA00049878"/>
    </source>
</evidence>
<dbReference type="EMBL" id="LT966316">
    <property type="protein sequence ID" value="SOU92569.1"/>
    <property type="molecule type" value="Genomic_DNA"/>
</dbReference>
<dbReference type="Pfam" id="PF02391">
    <property type="entry name" value="MoaE"/>
    <property type="match status" value="1"/>
</dbReference>
<evidence type="ECO:0000256" key="1">
    <source>
        <dbReference type="ARBA" id="ARBA00005046"/>
    </source>
</evidence>
<dbReference type="AlphaFoldDB" id="A0A2I2MFT2"/>
<dbReference type="InterPro" id="IPR003448">
    <property type="entry name" value="Mopterin_biosynth_MoaE"/>
</dbReference>